<reference evidence="3" key="1">
    <citation type="submission" date="2025-08" db="UniProtKB">
        <authorList>
            <consortium name="RefSeq"/>
        </authorList>
    </citation>
    <scope>IDENTIFICATION</scope>
    <source>
        <tissue evidence="3">Tentacle</tissue>
    </source>
</reference>
<name>A0A6P8IHZ9_ACTTE</name>
<dbReference type="Proteomes" id="UP000515163">
    <property type="component" value="Unplaced"/>
</dbReference>
<gene>
    <name evidence="3" type="primary">LOC116301519</name>
</gene>
<evidence type="ECO:0000313" key="2">
    <source>
        <dbReference type="Proteomes" id="UP000515163"/>
    </source>
</evidence>
<keyword evidence="2" id="KW-1185">Reference proteome</keyword>
<sequence length="409" mass="46096">MSILDVNFEAIGESSRVSSAPSTPRVDNVEHFILADFENYCNPTERNTEEKPQLVNTNSDETTDILTPEELSENLDGGLNVNQQLWLDNSRHTKNEALDNALNLSPSLYSNNNQVPIQMDSEGQHYLTIKDSNSAAMESPTKISWSNIPIHPERSSEYMVRGGNHFPSLHGTVNTSVLEKARPISSTWSDPNDHEVANYLAEVVTVPQVYSQAQPNHLRVELGNDGQQYMIVDGKYFSENAQDMGAFQLGSNNQYYLTGTQLMAEYPTISHSAATQSTSTASASACTLNVINQMGIFQNYNENETEVIDKDVLEEQKRKEQMQIRRREKNKDCSRAFRRNQKEKERKLREGRIEKQARLKELNKKNDNFIRMLSKAALQGCEKAKGIAATSMETWNKENNSFGGLSANM</sequence>
<feature type="region of interest" description="Disordered" evidence="1">
    <location>
        <begin position="324"/>
        <end position="348"/>
    </location>
</feature>
<protein>
    <submittedName>
        <fullName evidence="3">Uncharacterized protein LOC116301519</fullName>
    </submittedName>
</protein>
<dbReference type="GeneID" id="116301519"/>
<proteinExistence type="predicted"/>
<dbReference type="InParanoid" id="A0A6P8IHZ9"/>
<evidence type="ECO:0000313" key="3">
    <source>
        <dbReference type="RefSeq" id="XP_031566486.1"/>
    </source>
</evidence>
<evidence type="ECO:0000256" key="1">
    <source>
        <dbReference type="SAM" id="MobiDB-lite"/>
    </source>
</evidence>
<organism evidence="2 3">
    <name type="scientific">Actinia tenebrosa</name>
    <name type="common">Australian red waratah sea anemone</name>
    <dbReference type="NCBI Taxonomy" id="6105"/>
    <lineage>
        <taxon>Eukaryota</taxon>
        <taxon>Metazoa</taxon>
        <taxon>Cnidaria</taxon>
        <taxon>Anthozoa</taxon>
        <taxon>Hexacorallia</taxon>
        <taxon>Actiniaria</taxon>
        <taxon>Actiniidae</taxon>
        <taxon>Actinia</taxon>
    </lineage>
</organism>
<accession>A0A6P8IHZ9</accession>
<dbReference type="RefSeq" id="XP_031566486.1">
    <property type="nucleotide sequence ID" value="XM_031710626.1"/>
</dbReference>
<dbReference type="KEGG" id="aten:116301519"/>
<dbReference type="OrthoDB" id="10287653at2759"/>
<dbReference type="AlphaFoldDB" id="A0A6P8IHZ9"/>